<dbReference type="Gene3D" id="3.40.50.150">
    <property type="entry name" value="Vaccinia Virus protein VP39"/>
    <property type="match status" value="1"/>
</dbReference>
<dbReference type="InterPro" id="IPR004398">
    <property type="entry name" value="RNA_MeTrfase_RsmD"/>
</dbReference>
<sequence length="189" mass="21354">MRIIAGTFKGRPIKAVPSKETRPTTDKVREALFQRIGPFFNGGLCLDLFAGSGALGFEALSRGVDKVIFVDAAPKAISTVYANIELLRVQEQTEVFRTDAFRAIKAASKREFKFNYIFLDPPYHKISYEKLLTHIEKYQLLEEDGMIVCEHDAKKNLDNTYGDFIKLKTDTYGDSISVSIYIKGEKKVD</sequence>
<evidence type="ECO:0000313" key="3">
    <source>
        <dbReference type="EMBL" id="RCW70820.1"/>
    </source>
</evidence>
<dbReference type="InterPro" id="IPR029063">
    <property type="entry name" value="SAM-dependent_MTases_sf"/>
</dbReference>
<dbReference type="PROSITE" id="PS00092">
    <property type="entry name" value="N6_MTASE"/>
    <property type="match status" value="1"/>
</dbReference>
<dbReference type="CDD" id="cd02440">
    <property type="entry name" value="AdoMet_MTases"/>
    <property type="match status" value="1"/>
</dbReference>
<dbReference type="SUPFAM" id="SSF53335">
    <property type="entry name" value="S-adenosyl-L-methionine-dependent methyltransferases"/>
    <property type="match status" value="1"/>
</dbReference>
<dbReference type="RefSeq" id="WP_114352810.1">
    <property type="nucleotide sequence ID" value="NZ_QPJJ01000006.1"/>
</dbReference>
<proteinExistence type="predicted"/>
<evidence type="ECO:0000256" key="2">
    <source>
        <dbReference type="ARBA" id="ARBA00022679"/>
    </source>
</evidence>
<dbReference type="PANTHER" id="PTHR43542:SF1">
    <property type="entry name" value="METHYLTRANSFERASE"/>
    <property type="match status" value="1"/>
</dbReference>
<dbReference type="AlphaFoldDB" id="A0A368XRZ1"/>
<dbReference type="PIRSF" id="PIRSF004553">
    <property type="entry name" value="CHP00095"/>
    <property type="match status" value="1"/>
</dbReference>
<dbReference type="OrthoDB" id="9803017at2"/>
<dbReference type="GO" id="GO:0031167">
    <property type="term" value="P:rRNA methylation"/>
    <property type="evidence" value="ECO:0007669"/>
    <property type="project" value="InterPro"/>
</dbReference>
<evidence type="ECO:0000313" key="4">
    <source>
        <dbReference type="Proteomes" id="UP000252585"/>
    </source>
</evidence>
<dbReference type="Pfam" id="PF03602">
    <property type="entry name" value="Cons_hypoth95"/>
    <property type="match status" value="1"/>
</dbReference>
<comment type="caution">
    <text evidence="3">The sequence shown here is derived from an EMBL/GenBank/DDBJ whole genome shotgun (WGS) entry which is preliminary data.</text>
</comment>
<dbReference type="PANTHER" id="PTHR43542">
    <property type="entry name" value="METHYLTRANSFERASE"/>
    <property type="match status" value="1"/>
</dbReference>
<dbReference type="EMBL" id="QPJJ01000006">
    <property type="protein sequence ID" value="RCW70820.1"/>
    <property type="molecule type" value="Genomic_DNA"/>
</dbReference>
<organism evidence="3 4">
    <name type="scientific">Saliterribacillus persicus</name>
    <dbReference type="NCBI Taxonomy" id="930114"/>
    <lineage>
        <taxon>Bacteria</taxon>
        <taxon>Bacillati</taxon>
        <taxon>Bacillota</taxon>
        <taxon>Bacilli</taxon>
        <taxon>Bacillales</taxon>
        <taxon>Bacillaceae</taxon>
        <taxon>Saliterribacillus</taxon>
    </lineage>
</organism>
<reference evidence="3 4" key="1">
    <citation type="submission" date="2018-07" db="EMBL/GenBank/DDBJ databases">
        <title>Genomic Encyclopedia of Type Strains, Phase IV (KMG-IV): sequencing the most valuable type-strain genomes for metagenomic binning, comparative biology and taxonomic classification.</title>
        <authorList>
            <person name="Goeker M."/>
        </authorList>
    </citation>
    <scope>NUCLEOTIDE SEQUENCE [LARGE SCALE GENOMIC DNA]</scope>
    <source>
        <strain evidence="3 4">DSM 27696</strain>
    </source>
</reference>
<dbReference type="GO" id="GO:0003676">
    <property type="term" value="F:nucleic acid binding"/>
    <property type="evidence" value="ECO:0007669"/>
    <property type="project" value="InterPro"/>
</dbReference>
<dbReference type="NCBIfam" id="TIGR00095">
    <property type="entry name" value="16S rRNA (guanine(966)-N(2))-methyltransferase RsmD"/>
    <property type="match status" value="1"/>
</dbReference>
<dbReference type="InterPro" id="IPR002052">
    <property type="entry name" value="DNA_methylase_N6_adenine_CS"/>
</dbReference>
<accession>A0A368XRZ1</accession>
<gene>
    <name evidence="3" type="ORF">DFR57_106220</name>
</gene>
<protein>
    <submittedName>
        <fullName evidence="3">16S rRNA (Guanine966-N2)-methyltransferase</fullName>
    </submittedName>
</protein>
<keyword evidence="4" id="KW-1185">Reference proteome</keyword>
<keyword evidence="2 3" id="KW-0808">Transferase</keyword>
<dbReference type="GO" id="GO:0008168">
    <property type="term" value="F:methyltransferase activity"/>
    <property type="evidence" value="ECO:0007669"/>
    <property type="project" value="UniProtKB-KW"/>
</dbReference>
<dbReference type="Proteomes" id="UP000252585">
    <property type="component" value="Unassembled WGS sequence"/>
</dbReference>
<name>A0A368XRZ1_9BACI</name>
<evidence type="ECO:0000256" key="1">
    <source>
        <dbReference type="ARBA" id="ARBA00022603"/>
    </source>
</evidence>
<keyword evidence="1 3" id="KW-0489">Methyltransferase</keyword>